<dbReference type="InterPro" id="IPR024455">
    <property type="entry name" value="Phage_capsid"/>
</dbReference>
<evidence type="ECO:0000259" key="3">
    <source>
        <dbReference type="Pfam" id="PF05065"/>
    </source>
</evidence>
<feature type="region of interest" description="Disordered" evidence="2">
    <location>
        <begin position="186"/>
        <end position="215"/>
    </location>
</feature>
<feature type="compositionally biased region" description="Basic and acidic residues" evidence="2">
    <location>
        <begin position="186"/>
        <end position="203"/>
    </location>
</feature>
<organism evidence="4 5">
    <name type="scientific">Shewanella surugensis</name>
    <dbReference type="NCBI Taxonomy" id="212020"/>
    <lineage>
        <taxon>Bacteria</taxon>
        <taxon>Pseudomonadati</taxon>
        <taxon>Pseudomonadota</taxon>
        <taxon>Gammaproteobacteria</taxon>
        <taxon>Alteromonadales</taxon>
        <taxon>Shewanellaceae</taxon>
        <taxon>Shewanella</taxon>
    </lineage>
</organism>
<dbReference type="EMBL" id="JAKIKS010000019">
    <property type="protein sequence ID" value="MCL1124232.1"/>
    <property type="molecule type" value="Genomic_DNA"/>
</dbReference>
<keyword evidence="5" id="KW-1185">Reference proteome</keyword>
<reference evidence="4 5" key="1">
    <citation type="submission" date="2022-01" db="EMBL/GenBank/DDBJ databases">
        <title>Whole genome-based taxonomy of the Shewanellaceae.</title>
        <authorList>
            <person name="Martin-Rodriguez A.J."/>
        </authorList>
    </citation>
    <scope>NUCLEOTIDE SEQUENCE [LARGE SCALE GENOMIC DNA]</scope>
    <source>
        <strain evidence="4 5">DSM 17177</strain>
    </source>
</reference>
<proteinExistence type="predicted"/>
<gene>
    <name evidence="4" type="ORF">L2764_07015</name>
</gene>
<accession>A0ABT0L947</accession>
<dbReference type="Gene3D" id="3.30.2400.10">
    <property type="entry name" value="Major capsid protein gp5"/>
    <property type="match status" value="1"/>
</dbReference>
<dbReference type="InterPro" id="IPR054612">
    <property type="entry name" value="Phage_capsid-like_C"/>
</dbReference>
<evidence type="ECO:0000313" key="4">
    <source>
        <dbReference type="EMBL" id="MCL1124232.1"/>
    </source>
</evidence>
<evidence type="ECO:0000256" key="1">
    <source>
        <dbReference type="ARBA" id="ARBA00004328"/>
    </source>
</evidence>
<sequence>MTTKKQNKQLQIGKQFRTLTFTRESINEEERTVELSFSSETPVERWFGMEILGHGAGECDLSRLQDRGAFLMDHQRMDQRGAIEKAWIDGTKGRAVIKLSKSARGEELWEDMRDNIRPHISVGYSVLEIIHVKRDENGLDWYRATKWQPYEISSVSVPADTNVGLGRSDEDKDAPTFNIELRESNMAKDENVVPKGDEQERSEQQIPKPVTPAKPVNTDAIRQQETERCQEIMTMGGQFGMAREAEEAVKSNHRVDQFRQLVLKSVRDKKVKPIGTDMALGLSDKDVRQYSLISAVRASITGKWDKAGLEREVSVALADKMGKDARGFYVNYEVLSQLGKRAAPQSTGAGVGGELVATDLWSSQFIDLLRPNSIAAGLGVRFATGLVGNVDIPKMANGASFYWIDEDEDGTDSNVSLGIIKMSPKTIAGAVPITRRLMQQSTPDIDLLVRDEMLRGIGLGVDKAVFLGTGLNNEPLGIKNHTGVHAIPIPVEGWDWATIVAFETAVAESNALASTMAYAMRPSLRGTLKTTEKSTGTAKYLWDGDQVNGYPGVVSTQLEQQAMLHGDFSQALVGMWGALDLTVDKSTKAASGGTVLRVFQDADVAIRHGAAFAYGKVA</sequence>
<evidence type="ECO:0000256" key="2">
    <source>
        <dbReference type="SAM" id="MobiDB-lite"/>
    </source>
</evidence>
<comment type="caution">
    <text evidence="4">The sequence shown here is derived from an EMBL/GenBank/DDBJ whole genome shotgun (WGS) entry which is preliminary data.</text>
</comment>
<feature type="domain" description="Phage capsid-like C-terminal" evidence="3">
    <location>
        <begin position="352"/>
        <end position="616"/>
    </location>
</feature>
<name>A0ABT0L947_9GAMM</name>
<dbReference type="SUPFAM" id="SSF56563">
    <property type="entry name" value="Major capsid protein gp5"/>
    <property type="match status" value="1"/>
</dbReference>
<dbReference type="NCBIfam" id="TIGR01554">
    <property type="entry name" value="major_cap_HK97"/>
    <property type="match status" value="1"/>
</dbReference>
<comment type="subcellular location">
    <subcellularLocation>
        <location evidence="1">Virion</location>
    </subcellularLocation>
</comment>
<protein>
    <submittedName>
        <fullName evidence="4">Phage major capsid protein</fullName>
    </submittedName>
</protein>
<dbReference type="Pfam" id="PF05065">
    <property type="entry name" value="Phage_capsid"/>
    <property type="match status" value="1"/>
</dbReference>
<evidence type="ECO:0000313" key="5">
    <source>
        <dbReference type="Proteomes" id="UP001203423"/>
    </source>
</evidence>
<dbReference type="Proteomes" id="UP001203423">
    <property type="component" value="Unassembled WGS sequence"/>
</dbReference>
<dbReference type="RefSeq" id="WP_248939511.1">
    <property type="nucleotide sequence ID" value="NZ_JAKIKS010000019.1"/>
</dbReference>